<feature type="coiled-coil region" evidence="3">
    <location>
        <begin position="926"/>
        <end position="982"/>
    </location>
</feature>
<dbReference type="OrthoDB" id="9815222at2"/>
<keyword evidence="6" id="KW-0347">Helicase</keyword>
<evidence type="ECO:0000259" key="5">
    <source>
        <dbReference type="PROSITE" id="PS51194"/>
    </source>
</evidence>
<dbReference type="GO" id="GO:0003676">
    <property type="term" value="F:nucleic acid binding"/>
    <property type="evidence" value="ECO:0007669"/>
    <property type="project" value="InterPro"/>
</dbReference>
<dbReference type="PANTHER" id="PTHR47957">
    <property type="entry name" value="ATP-DEPENDENT HELICASE HRQ1"/>
    <property type="match status" value="1"/>
</dbReference>
<dbReference type="SMART" id="SM00490">
    <property type="entry name" value="HELICc"/>
    <property type="match status" value="1"/>
</dbReference>
<dbReference type="STRING" id="1307839.L21SP5_03174"/>
<dbReference type="PROSITE" id="PS51192">
    <property type="entry name" value="HELICASE_ATP_BIND_1"/>
    <property type="match status" value="1"/>
</dbReference>
<dbReference type="PANTHER" id="PTHR47957:SF3">
    <property type="entry name" value="ATP-DEPENDENT HELICASE HRQ1"/>
    <property type="match status" value="1"/>
</dbReference>
<feature type="domain" description="Helicase ATP-binding" evidence="4">
    <location>
        <begin position="104"/>
        <end position="435"/>
    </location>
</feature>
<feature type="coiled-coil region" evidence="3">
    <location>
        <begin position="262"/>
        <end position="289"/>
    </location>
</feature>
<keyword evidence="2" id="KW-0067">ATP-binding</keyword>
<dbReference type="SUPFAM" id="SSF52540">
    <property type="entry name" value="P-loop containing nucleoside triphosphate hydrolases"/>
    <property type="match status" value="2"/>
</dbReference>
<dbReference type="RefSeq" id="WP_057954140.1">
    <property type="nucleotide sequence ID" value="NZ_CP013118.1"/>
</dbReference>
<accession>A0A0S2I3N9</accession>
<dbReference type="PATRIC" id="fig|1307839.3.peg.3338"/>
<evidence type="ECO:0000256" key="3">
    <source>
        <dbReference type="SAM" id="Coils"/>
    </source>
</evidence>
<keyword evidence="6" id="KW-0378">Hydrolase</keyword>
<dbReference type="GO" id="GO:0005524">
    <property type="term" value="F:ATP binding"/>
    <property type="evidence" value="ECO:0007669"/>
    <property type="project" value="UniProtKB-KW"/>
</dbReference>
<dbReference type="InterPro" id="IPR018973">
    <property type="entry name" value="MZB"/>
</dbReference>
<evidence type="ECO:0000256" key="1">
    <source>
        <dbReference type="ARBA" id="ARBA00022741"/>
    </source>
</evidence>
<dbReference type="Proteomes" id="UP000064893">
    <property type="component" value="Chromosome"/>
</dbReference>
<dbReference type="InterPro" id="IPR014001">
    <property type="entry name" value="Helicase_ATP-bd"/>
</dbReference>
<evidence type="ECO:0000313" key="7">
    <source>
        <dbReference type="Proteomes" id="UP000064893"/>
    </source>
</evidence>
<dbReference type="EMBL" id="CP013118">
    <property type="protein sequence ID" value="ALO16789.1"/>
    <property type="molecule type" value="Genomic_DNA"/>
</dbReference>
<dbReference type="KEGG" id="blq:L21SP5_03174"/>
<dbReference type="PROSITE" id="PS51194">
    <property type="entry name" value="HELICASE_CTER"/>
    <property type="match status" value="1"/>
</dbReference>
<gene>
    <name evidence="6" type="ORF">L21SP5_03174</name>
</gene>
<feature type="domain" description="Helicase C-terminal" evidence="5">
    <location>
        <begin position="1177"/>
        <end position="1372"/>
    </location>
</feature>
<reference evidence="6 7" key="1">
    <citation type="submission" date="2015-11" db="EMBL/GenBank/DDBJ databases">
        <title>Description and complete genome sequence of a novel strain predominating in hypersaline microbial mats and representing a new family of the Bacteriodetes phylum.</title>
        <authorList>
            <person name="Spring S."/>
            <person name="Bunk B."/>
            <person name="Sproer C."/>
            <person name="Klenk H.-P."/>
        </authorList>
    </citation>
    <scope>NUCLEOTIDE SEQUENCE [LARGE SCALE GENOMIC DNA]</scope>
    <source>
        <strain evidence="6 7">L21-Spi-D4</strain>
    </source>
</reference>
<dbReference type="GO" id="GO:0006289">
    <property type="term" value="P:nucleotide-excision repair"/>
    <property type="evidence" value="ECO:0007669"/>
    <property type="project" value="TreeGrafter"/>
</dbReference>
<dbReference type="Pfam" id="PF09369">
    <property type="entry name" value="MZB"/>
    <property type="match status" value="1"/>
</dbReference>
<keyword evidence="7" id="KW-1185">Reference proteome</keyword>
<keyword evidence="3" id="KW-0175">Coiled coil</keyword>
<evidence type="ECO:0000259" key="4">
    <source>
        <dbReference type="PROSITE" id="PS51192"/>
    </source>
</evidence>
<dbReference type="Gene3D" id="3.40.50.300">
    <property type="entry name" value="P-loop containing nucleotide triphosphate hydrolases"/>
    <property type="match status" value="2"/>
</dbReference>
<dbReference type="GO" id="GO:0036297">
    <property type="term" value="P:interstrand cross-link repair"/>
    <property type="evidence" value="ECO:0007669"/>
    <property type="project" value="TreeGrafter"/>
</dbReference>
<name>A0A0S2I3N9_9BACT</name>
<dbReference type="InterPro" id="IPR001650">
    <property type="entry name" value="Helicase_C-like"/>
</dbReference>
<organism evidence="6 7">
    <name type="scientific">Salinivirga cyanobacteriivorans</name>
    <dbReference type="NCBI Taxonomy" id="1307839"/>
    <lineage>
        <taxon>Bacteria</taxon>
        <taxon>Pseudomonadati</taxon>
        <taxon>Bacteroidota</taxon>
        <taxon>Bacteroidia</taxon>
        <taxon>Bacteroidales</taxon>
        <taxon>Salinivirgaceae</taxon>
        <taxon>Salinivirga</taxon>
    </lineage>
</organism>
<keyword evidence="1" id="KW-0547">Nucleotide-binding</keyword>
<dbReference type="SMART" id="SM00487">
    <property type="entry name" value="DEXDc"/>
    <property type="match status" value="1"/>
</dbReference>
<dbReference type="Pfam" id="PF00271">
    <property type="entry name" value="Helicase_C"/>
    <property type="match status" value="1"/>
</dbReference>
<protein>
    <submittedName>
        <fullName evidence="6">ATP-dependent RNA helicase DbpA</fullName>
    </submittedName>
</protein>
<sequence>MKDPIGSFETIKENFVRYVKTAFKTKFDSLEDEREALLNEDKVLYRQPWIEPLPEYKSSGKTINDLSSEDLPGLNEAQQDTFKGLVSQGLIPGYQLHAHQAQMLKEALSGKNCIITSGTGSGKTESFLLPLFAQISKEFSSWSATGQKEQYADSWWRGTLSAREIVDTENGFVLSNEVRQRAHETRPQAMRAMILYPMNALVEDQMTRLRIALDSSPVRQWLNENTGGNTISFGRYNGSTPIAGKLERLNEDGIPGINTTKVNSLMRELQAIERNQQKVEEYIRQERQKGNEVDEKELKSFFQRLDGAEMRCRFDMQVAPPDIMITNFSMLSIMLMRDIDGPVFEKTRQWLACEDLPEDKRDQEKQNRIFHLVIDELHLYRGTQGTEIAYLLKLVMKRLGLHPGHPQLRILASSASLEPNDEKSLEYVGDFFGFRKEDVKDKFEIVTGELSPVDPLPEEDAPLPTNPFIEVCKAYTSTRHQVDDPAFSEACVSAGNTLRQVFGIDDNVSSIQDFLQLLLHPEIKLRERFFDACSVVHDGKKVPRPVCTFRKPGDGNPPDLPYFFEALFGQVNEEKLRHAARGLLIARSLFDEPQYKNLFQQAGRSLQRFRFHYFFRNIEGMWASTSSENPEDSRTSGKLYPVPRIKSEDGHRVLELLYCDNCGTTLFGGKRGAPGDTNAFCELLPVSPNIEGIPEKTPAKLVEKRTYQEYGVFWPQGDQEFIAHERTRGEWDHPHDAWWRQLTVEGATSTEYTAQWVEAYLNKHSGDVVPYSIEVEEKPGNWVKGYFFRVLRDSDNSGVADTRLQANKDEFGNMIDTHKALPCTCPGCGVNEQYRAKGSSIRGFRTGFAKTTQLFAKELVYQLPESAKQRKLVVFSDSREDAAQIANGIERNHFTDLLRENLIKELHDTIITRARIIERYNSGEDLDELRTTYQEKIDEVEEVIENSEISQDTPNQRKQEKRRNAIQQIQEIKNRIIKVRDLVRSVDPDKCAPLIKRFIQLGVNPGGPSINLQEIQDGDTAKEWYKLFDFTKGTEKWIDDESNFRGQIERGTFVQLASLFFGNLFYSLEASGLGYLTVNTTAEPLTHNAANAGLIRDRFLEVINSSIRILGHKYKYMPNDFDNPRILDVTDYNSFPSLFKKYIRKVAELNSIEETDLGEAVLNALTALDVLTGQGINTQELYIKVATGDDPVWESPRGSRPHLHKSAGVCTQFPEGPPIPENSTSICKNFWNNNYLSYHSAVENRNPIRLHCEELTGQTDNQFERQRHFRDIILQDDGQPLAKSIDLLSVTTTLEVGVDIGSLQAVMLANMPPQRFNYQQRVGRAGRRGQAFSVILTFCRGRSHDEFYFNHTHKITGDPPPPPFLTMGQDRIIKRLLSKEVLRQAFIPLMADIREDILTLSRNERQTSVHGEFGKTDHWQNYRESVQEWINRNRAEIERTVEALKPGIDPGKKQELADWIISNSDDGFMVKVNQVIENDEISTIDISEKLAEGGVLPMFGMPTSVRNLYHEIAYDGRDYNLKSIDRNTDLAIYEFAPGAQKTKDKAIHTSIGFTDDFITRNGRWGDPVIVNGSPFYNERWMVKCKTCNFIATQREEPEQNICEYCGETERVDIFPIKSPVAYRTNLSGGNDSKENSEITLSRPPILAESNDEESLVQEASGNNFLAKLADRDITWRVNTNGDLLFEGKQVRTGNLFPFNRNQWVNFSNQWILRGIEDNSESGYRFNVHDNEDAYEKIALAAHKNTEILRIHPIHISPALTLDMFNQVSSLNYAGIRSAFYSAAFLLQRVIADKLDVDPVEIEIADIRKISSENGRDMAEIILTDELPNGSGFVRHLFNNINETIQEAITPQEGITYLGNIHSESHRQSCKDACYDCLKVFRNMNYHGLLDWRLGIALMRVMTSRNYLAGADGQFNGFLELEGWPEDATRLRDSFAESFEFDVLEGFELPAVLVSKTRIYYVIIIHPLWNCKINESGIPDVPDNTWLAERVFEVYQKAQENNGVIRFVDTFNLHRRPGWCYQKLFTE</sequence>
<evidence type="ECO:0000313" key="6">
    <source>
        <dbReference type="EMBL" id="ALO16789.1"/>
    </source>
</evidence>
<dbReference type="GO" id="GO:0043138">
    <property type="term" value="F:3'-5' DNA helicase activity"/>
    <property type="evidence" value="ECO:0007669"/>
    <property type="project" value="TreeGrafter"/>
</dbReference>
<dbReference type="InterPro" id="IPR011545">
    <property type="entry name" value="DEAD/DEAH_box_helicase_dom"/>
</dbReference>
<evidence type="ECO:0000256" key="2">
    <source>
        <dbReference type="ARBA" id="ARBA00022840"/>
    </source>
</evidence>
<dbReference type="InterPro" id="IPR027417">
    <property type="entry name" value="P-loop_NTPase"/>
</dbReference>
<dbReference type="Pfam" id="PF00270">
    <property type="entry name" value="DEAD"/>
    <property type="match status" value="1"/>
</dbReference>
<proteinExistence type="predicted"/>